<protein>
    <submittedName>
        <fullName evidence="2">Uncharacterized protein</fullName>
    </submittedName>
</protein>
<evidence type="ECO:0000313" key="2">
    <source>
        <dbReference type="EMBL" id="ACH69390.1"/>
    </source>
</evidence>
<reference evidence="3" key="1">
    <citation type="submission" date="2008-04" db="EMBL/GenBank/DDBJ databases">
        <title>Genome sequence analysis of the Pseudaletia unipuncta granulovirus which was propagated in Pseudaletia separate larvae.</title>
        <authorList>
            <person name="Li Y."/>
            <person name="Tang P."/>
            <person name="Zhang Z."/>
            <person name="Zhang H."/>
            <person name="Qin Q."/>
        </authorList>
    </citation>
    <scope>NUCLEOTIDE SEQUENCE [LARGE SCALE GENOMIC DNA]</scope>
    <source>
        <strain evidence="3">Hawaiin</strain>
    </source>
</reference>
<dbReference type="GeneID" id="8763900"/>
<feature type="region of interest" description="Disordered" evidence="1">
    <location>
        <begin position="61"/>
        <end position="88"/>
    </location>
</feature>
<organismHost>
    <name type="scientific">Mythimna unipuncta</name>
    <name type="common">Armyworm moth</name>
    <name type="synonym">Pseudaletia unipuncta</name>
    <dbReference type="NCBI Taxonomy" id="103831"/>
</organismHost>
<organism evidence="2 3">
    <name type="scientific">Pseudalatia unipuncta granulosis virus</name>
    <name type="common">PuGV</name>
    <name type="synonym">Pseudalatia unipuncta granulovirus</name>
    <dbReference type="NCBI Taxonomy" id="36355"/>
    <lineage>
        <taxon>Viruses</taxon>
        <taxon>Viruses incertae sedis</taxon>
        <taxon>Naldaviricetes</taxon>
        <taxon>Lefavirales</taxon>
        <taxon>Baculoviridae</taxon>
        <taxon>Betabaculovirus</taxon>
        <taxon>Betabaculovirus myunipunctae</taxon>
    </lineage>
</organism>
<dbReference type="EMBL" id="EU678671">
    <property type="protein sequence ID" value="ACH69390.1"/>
    <property type="molecule type" value="Genomic_DNA"/>
</dbReference>
<evidence type="ECO:0000256" key="1">
    <source>
        <dbReference type="SAM" id="MobiDB-lite"/>
    </source>
</evidence>
<dbReference type="RefSeq" id="YP_003422379.1">
    <property type="nucleotide sequence ID" value="NC_013772.1"/>
</dbReference>
<evidence type="ECO:0000313" key="3">
    <source>
        <dbReference type="Proteomes" id="UP000203623"/>
    </source>
</evidence>
<feature type="compositionally biased region" description="Acidic residues" evidence="1">
    <location>
        <begin position="75"/>
        <end position="85"/>
    </location>
</feature>
<dbReference type="Proteomes" id="UP000203623">
    <property type="component" value="Genome"/>
</dbReference>
<dbReference type="KEGG" id="vg:8763900"/>
<name>B6S6Q9_GVPU</name>
<dbReference type="OrthoDB" id="14218at10239"/>
<proteinExistence type="predicted"/>
<accession>B6S6Q9</accession>
<sequence length="323" mass="38505">MVKMLMVQLVVSESSTMSDVEEYSGYSSVESSGDDESYRIDHYYVRNNRYKLMSNTYDDMSTESEESCSSQFEASSDEEQDEDCNDFGRPMKRIRRTADIPYDIHRYTPELNMNDIRDIGRKYYFQNDAIMCINGIGVNKQFCLCTTNGVNRARLHMKKSMNFFQFVLSPRRFLLVVFSFIYLLTLHHEYELPQYRQRHKHVCQKCTMLEWWIKSYNNETADMILFLYVNYVAPQQFKHKCIVNSIERYLLKKYSSAYLPCYIETTFKYMNKFTANLFVNKILFLLYRYGAKMSESSADFNQNQLVKLYILCGKYNLLRTKHK</sequence>
<keyword evidence="3" id="KW-1185">Reference proteome</keyword>